<evidence type="ECO:0000313" key="3">
    <source>
        <dbReference type="EMBL" id="CZR53502.1"/>
    </source>
</evidence>
<feature type="domain" description="DUF2427" evidence="2">
    <location>
        <begin position="24"/>
        <end position="106"/>
    </location>
</feature>
<name>A0A1L7WL50_9HELO</name>
<keyword evidence="1" id="KW-1133">Transmembrane helix</keyword>
<reference evidence="3 4" key="1">
    <citation type="submission" date="2016-03" db="EMBL/GenBank/DDBJ databases">
        <authorList>
            <person name="Ploux O."/>
        </authorList>
    </citation>
    <scope>NUCLEOTIDE SEQUENCE [LARGE SCALE GENOMIC DNA]</scope>
    <source>
        <strain evidence="3 4">UAMH 11012</strain>
    </source>
</reference>
<feature type="transmembrane region" description="Helical" evidence="1">
    <location>
        <begin position="166"/>
        <end position="184"/>
    </location>
</feature>
<dbReference type="PANTHER" id="PTHR31685">
    <property type="entry name" value="INTEGRAL MEMBRANE PROTEIN (AFU_ORTHOLOGUE AFUA_6G12730)-RELATED"/>
    <property type="match status" value="1"/>
</dbReference>
<evidence type="ECO:0000256" key="1">
    <source>
        <dbReference type="SAM" id="Phobius"/>
    </source>
</evidence>
<feature type="transmembrane region" description="Helical" evidence="1">
    <location>
        <begin position="29"/>
        <end position="52"/>
    </location>
</feature>
<evidence type="ECO:0000313" key="4">
    <source>
        <dbReference type="Proteomes" id="UP000184330"/>
    </source>
</evidence>
<keyword evidence="4" id="KW-1185">Reference proteome</keyword>
<dbReference type="EMBL" id="FJOG01000004">
    <property type="protein sequence ID" value="CZR53502.1"/>
    <property type="molecule type" value="Genomic_DNA"/>
</dbReference>
<dbReference type="STRING" id="576137.A0A1L7WL50"/>
<accession>A0A1L7WL50</accession>
<gene>
    <name evidence="3" type="ORF">PAC_03381</name>
</gene>
<feature type="transmembrane region" description="Helical" evidence="1">
    <location>
        <begin position="131"/>
        <end position="154"/>
    </location>
</feature>
<dbReference type="OrthoDB" id="10521088at2759"/>
<organism evidence="3 4">
    <name type="scientific">Phialocephala subalpina</name>
    <dbReference type="NCBI Taxonomy" id="576137"/>
    <lineage>
        <taxon>Eukaryota</taxon>
        <taxon>Fungi</taxon>
        <taxon>Dikarya</taxon>
        <taxon>Ascomycota</taxon>
        <taxon>Pezizomycotina</taxon>
        <taxon>Leotiomycetes</taxon>
        <taxon>Helotiales</taxon>
        <taxon>Mollisiaceae</taxon>
        <taxon>Phialocephala</taxon>
        <taxon>Phialocephala fortinii species complex</taxon>
    </lineage>
</organism>
<dbReference type="AlphaFoldDB" id="A0A1L7WL50"/>
<dbReference type="InterPro" id="IPR018825">
    <property type="entry name" value="DUF2427"/>
</dbReference>
<feature type="transmembrane region" description="Helical" evidence="1">
    <location>
        <begin position="92"/>
        <end position="110"/>
    </location>
</feature>
<dbReference type="Pfam" id="PF10348">
    <property type="entry name" value="DUF2427"/>
    <property type="match status" value="1"/>
</dbReference>
<keyword evidence="1" id="KW-0812">Transmembrane</keyword>
<protein>
    <recommendedName>
        <fullName evidence="2">DUF2427 domain-containing protein</fullName>
    </recommendedName>
</protein>
<evidence type="ECO:0000259" key="2">
    <source>
        <dbReference type="Pfam" id="PF10348"/>
    </source>
</evidence>
<keyword evidence="1" id="KW-0472">Membrane</keyword>
<proteinExistence type="predicted"/>
<feature type="transmembrane region" description="Helical" evidence="1">
    <location>
        <begin position="59"/>
        <end position="80"/>
    </location>
</feature>
<sequence length="219" mass="24531">MAIMTASTSAHHSTILIQPNSSIQSQIRVALWLHIILMITGSLILFPTIIILKQRSHSWSIPSEVVTFITIMLGTITTYFQQTRYQSSSHSTLGYFIVLLLAASLSINIWRSKFYLTTKIPNKIFIISQHIIFIALPLLLYIEILLGVIALLAFCSSPYTQQCFGHLGIGSLYLLYFSFWAFLIHDNRTSGLRSEVLDAMLLVPCSLGLSLSTLKFSAT</sequence>
<dbReference type="Proteomes" id="UP000184330">
    <property type="component" value="Unassembled WGS sequence"/>
</dbReference>